<feature type="compositionally biased region" description="Polar residues" evidence="1">
    <location>
        <begin position="36"/>
        <end position="45"/>
    </location>
</feature>
<evidence type="ECO:0000313" key="2">
    <source>
        <dbReference type="EMBL" id="KAF1955831.1"/>
    </source>
</evidence>
<reference evidence="2" key="1">
    <citation type="journal article" date="2020" name="Stud. Mycol.">
        <title>101 Dothideomycetes genomes: a test case for predicting lifestyles and emergence of pathogens.</title>
        <authorList>
            <person name="Haridas S."/>
            <person name="Albert R."/>
            <person name="Binder M."/>
            <person name="Bloem J."/>
            <person name="Labutti K."/>
            <person name="Salamov A."/>
            <person name="Andreopoulos B."/>
            <person name="Baker S."/>
            <person name="Barry K."/>
            <person name="Bills G."/>
            <person name="Bluhm B."/>
            <person name="Cannon C."/>
            <person name="Castanera R."/>
            <person name="Culley D."/>
            <person name="Daum C."/>
            <person name="Ezra D."/>
            <person name="Gonzalez J."/>
            <person name="Henrissat B."/>
            <person name="Kuo A."/>
            <person name="Liang C."/>
            <person name="Lipzen A."/>
            <person name="Lutzoni F."/>
            <person name="Magnuson J."/>
            <person name="Mondo S."/>
            <person name="Nolan M."/>
            <person name="Ohm R."/>
            <person name="Pangilinan J."/>
            <person name="Park H.-J."/>
            <person name="Ramirez L."/>
            <person name="Alfaro M."/>
            <person name="Sun H."/>
            <person name="Tritt A."/>
            <person name="Yoshinaga Y."/>
            <person name="Zwiers L.-H."/>
            <person name="Turgeon B."/>
            <person name="Goodwin S."/>
            <person name="Spatafora J."/>
            <person name="Crous P."/>
            <person name="Grigoriev I."/>
        </authorList>
    </citation>
    <scope>NUCLEOTIDE SEQUENCE</scope>
    <source>
        <strain evidence="2">CBS 675.92</strain>
    </source>
</reference>
<feature type="region of interest" description="Disordered" evidence="1">
    <location>
        <begin position="28"/>
        <end position="50"/>
    </location>
</feature>
<accession>A0A6A5TT48</accession>
<organism evidence="2 3">
    <name type="scientific">Byssothecium circinans</name>
    <dbReference type="NCBI Taxonomy" id="147558"/>
    <lineage>
        <taxon>Eukaryota</taxon>
        <taxon>Fungi</taxon>
        <taxon>Dikarya</taxon>
        <taxon>Ascomycota</taxon>
        <taxon>Pezizomycotina</taxon>
        <taxon>Dothideomycetes</taxon>
        <taxon>Pleosporomycetidae</taxon>
        <taxon>Pleosporales</taxon>
        <taxon>Massarineae</taxon>
        <taxon>Massarinaceae</taxon>
        <taxon>Byssothecium</taxon>
    </lineage>
</organism>
<name>A0A6A5TT48_9PLEO</name>
<sequence length="82" mass="9359">MRHREHTVMCLRLALSILPSWRPSARSTYEHDRIHSSSPNHTQVGSRKMCMGSISRSESFHVSAFVRESPGYRKKHPAGLLS</sequence>
<proteinExistence type="predicted"/>
<dbReference type="AlphaFoldDB" id="A0A6A5TT48"/>
<keyword evidence="3" id="KW-1185">Reference proteome</keyword>
<protein>
    <submittedName>
        <fullName evidence="2">Uncharacterized protein</fullName>
    </submittedName>
</protein>
<evidence type="ECO:0000256" key="1">
    <source>
        <dbReference type="SAM" id="MobiDB-lite"/>
    </source>
</evidence>
<dbReference type="Proteomes" id="UP000800035">
    <property type="component" value="Unassembled WGS sequence"/>
</dbReference>
<dbReference type="EMBL" id="ML976993">
    <property type="protein sequence ID" value="KAF1955831.1"/>
    <property type="molecule type" value="Genomic_DNA"/>
</dbReference>
<evidence type="ECO:0000313" key="3">
    <source>
        <dbReference type="Proteomes" id="UP000800035"/>
    </source>
</evidence>
<gene>
    <name evidence="2" type="ORF">CC80DRAFT_492778</name>
</gene>